<keyword evidence="3" id="KW-1185">Reference proteome</keyword>
<dbReference type="EMBL" id="JABEQL010000074">
    <property type="protein sequence ID" value="MBB2181264.1"/>
    <property type="molecule type" value="Genomic_DNA"/>
</dbReference>
<sequence>MRHDGRQRSRVGTISAQPDLFGGKEVEPPCPNLIWKDLPQQARNDLRSMMARLILDHVRGRGPSAVQEARDDS</sequence>
<dbReference type="AlphaFoldDB" id="A0A7W4JHL6"/>
<name>A0A7W4JHL6_9PROT</name>
<comment type="caution">
    <text evidence="2">The sequence shown here is derived from an EMBL/GenBank/DDBJ whole genome shotgun (WGS) entry which is preliminary data.</text>
</comment>
<feature type="region of interest" description="Disordered" evidence="1">
    <location>
        <begin position="1"/>
        <end position="25"/>
    </location>
</feature>
<dbReference type="RefSeq" id="WP_182968985.1">
    <property type="nucleotide sequence ID" value="NZ_JABEQL010000074.1"/>
</dbReference>
<proteinExistence type="predicted"/>
<accession>A0A7W4JHL6</accession>
<organism evidence="2 3">
    <name type="scientific">Gluconacetobacter tumulicola</name>
    <dbReference type="NCBI Taxonomy" id="1017177"/>
    <lineage>
        <taxon>Bacteria</taxon>
        <taxon>Pseudomonadati</taxon>
        <taxon>Pseudomonadota</taxon>
        <taxon>Alphaproteobacteria</taxon>
        <taxon>Acetobacterales</taxon>
        <taxon>Acetobacteraceae</taxon>
        <taxon>Gluconacetobacter</taxon>
    </lineage>
</organism>
<evidence type="ECO:0000313" key="2">
    <source>
        <dbReference type="EMBL" id="MBB2181264.1"/>
    </source>
</evidence>
<reference evidence="2 3" key="1">
    <citation type="submission" date="2020-04" db="EMBL/GenBank/DDBJ databases">
        <title>Description of novel Gluconacetobacter.</title>
        <authorList>
            <person name="Sombolestani A."/>
        </authorList>
    </citation>
    <scope>NUCLEOTIDE SEQUENCE [LARGE SCALE GENOMIC DNA]</scope>
    <source>
        <strain evidence="2 3">LMG 27725</strain>
    </source>
</reference>
<evidence type="ECO:0000256" key="1">
    <source>
        <dbReference type="SAM" id="MobiDB-lite"/>
    </source>
</evidence>
<gene>
    <name evidence="2" type="ORF">HLH29_19360</name>
</gene>
<dbReference type="Proteomes" id="UP000525623">
    <property type="component" value="Unassembled WGS sequence"/>
</dbReference>
<evidence type="ECO:0000313" key="3">
    <source>
        <dbReference type="Proteomes" id="UP000525623"/>
    </source>
</evidence>
<protein>
    <submittedName>
        <fullName evidence="2">Uncharacterized protein</fullName>
    </submittedName>
</protein>